<dbReference type="GO" id="GO:0009228">
    <property type="term" value="P:thiamine biosynthetic process"/>
    <property type="evidence" value="ECO:0007669"/>
    <property type="project" value="InterPro"/>
</dbReference>
<dbReference type="AlphaFoldDB" id="A0A212IXT8"/>
<proteinExistence type="predicted"/>
<evidence type="ECO:0000313" key="3">
    <source>
        <dbReference type="EMBL" id="SBV92026.1"/>
    </source>
</evidence>
<evidence type="ECO:0000259" key="2">
    <source>
        <dbReference type="Pfam" id="PF09084"/>
    </source>
</evidence>
<dbReference type="PANTHER" id="PTHR31528:SF3">
    <property type="entry name" value="THIAMINE BIOSYNTHESIS PROTEIN HI_0357-RELATED"/>
    <property type="match status" value="1"/>
</dbReference>
<feature type="chain" id="PRO_5012013131" evidence="1">
    <location>
        <begin position="38"/>
        <end position="338"/>
    </location>
</feature>
<dbReference type="Pfam" id="PF09084">
    <property type="entry name" value="NMT1"/>
    <property type="match status" value="1"/>
</dbReference>
<organism evidence="3">
    <name type="scientific">uncultured Alphaproteobacteria bacterium</name>
    <dbReference type="NCBI Taxonomy" id="91750"/>
    <lineage>
        <taxon>Bacteria</taxon>
        <taxon>Pseudomonadati</taxon>
        <taxon>Pseudomonadota</taxon>
        <taxon>Alphaproteobacteria</taxon>
        <taxon>environmental samples</taxon>
    </lineage>
</organism>
<sequence>MTINRMPGIDRPMSSSISRRLFLAGASLAATAPTAFAQPALTQKPATPEALSVALDWFVNPDHAPLVVAKEAGFFKDAMLDVTLVAPADPNAPPKLVAAKEVDLAVSYQPQLHLLAEAGLPIVRIGTLVATPLNSLVALRNGPIKSIADLKGRKVGYSISGFEEAILGTMLQSAGLTIKDVTLVNVNFSLSPALLAKQVDAVIGAFRNFELNQMDLEKRPGIAFFPEEHGVPAYDELIYITHQQRLTDPRIRRFFEAIERASLYIVNHPKEAWAAFVRHEKGLDTELNRRAWRDTLPRFAMRPQALDRVRYVRFADYLYKLNLIGRQVPIDRYVVSLN</sequence>
<dbReference type="InterPro" id="IPR015168">
    <property type="entry name" value="SsuA/THI5"/>
</dbReference>
<name>A0A212IXT8_9PROT</name>
<dbReference type="Gene3D" id="3.40.190.10">
    <property type="entry name" value="Periplasmic binding protein-like II"/>
    <property type="match status" value="2"/>
</dbReference>
<reference evidence="3" key="1">
    <citation type="submission" date="2016-04" db="EMBL/GenBank/DDBJ databases">
        <authorList>
            <person name="Evans L.H."/>
            <person name="Alamgir A."/>
            <person name="Owens N."/>
            <person name="Weber N.D."/>
            <person name="Virtaneva K."/>
            <person name="Barbian K."/>
            <person name="Babar A."/>
            <person name="Rosenke K."/>
        </authorList>
    </citation>
    <scope>NUCLEOTIDE SEQUENCE</scope>
    <source>
        <strain evidence="3">86</strain>
    </source>
</reference>
<keyword evidence="1" id="KW-0732">Signal</keyword>
<evidence type="ECO:0000256" key="1">
    <source>
        <dbReference type="SAM" id="SignalP"/>
    </source>
</evidence>
<dbReference type="EMBL" id="FLUO01000001">
    <property type="protein sequence ID" value="SBV92026.1"/>
    <property type="molecule type" value="Genomic_DNA"/>
</dbReference>
<dbReference type="SUPFAM" id="SSF53850">
    <property type="entry name" value="Periplasmic binding protein-like II"/>
    <property type="match status" value="1"/>
</dbReference>
<feature type="signal peptide" evidence="1">
    <location>
        <begin position="1"/>
        <end position="37"/>
    </location>
</feature>
<dbReference type="InterPro" id="IPR027939">
    <property type="entry name" value="NMT1/THI5"/>
</dbReference>
<gene>
    <name evidence="3" type="ORF">KL86APRO_10200</name>
</gene>
<dbReference type="PANTHER" id="PTHR31528">
    <property type="entry name" value="4-AMINO-5-HYDROXYMETHYL-2-METHYLPYRIMIDINE PHOSPHATE SYNTHASE THI11-RELATED"/>
    <property type="match status" value="1"/>
</dbReference>
<dbReference type="CDD" id="cd13651">
    <property type="entry name" value="PBP2_ThiY"/>
    <property type="match status" value="1"/>
</dbReference>
<accession>A0A212IXT8</accession>
<protein>
    <submittedName>
        <fullName evidence="3">Putative thiamine biosynthesis protein HI_0357</fullName>
    </submittedName>
</protein>
<feature type="domain" description="SsuA/THI5-like" evidence="2">
    <location>
        <begin position="60"/>
        <end position="272"/>
    </location>
</feature>